<reference evidence="2" key="1">
    <citation type="journal article" date="2014" name="Int. J. Syst. Evol. Microbiol.">
        <title>Complete genome sequence of Corynebacterium casei LMG S-19264T (=DSM 44701T), isolated from a smear-ripened cheese.</title>
        <authorList>
            <consortium name="US DOE Joint Genome Institute (JGI-PGF)"/>
            <person name="Walter F."/>
            <person name="Albersmeier A."/>
            <person name="Kalinowski J."/>
            <person name="Ruckert C."/>
        </authorList>
    </citation>
    <scope>NUCLEOTIDE SEQUENCE</scope>
    <source>
        <strain evidence="2">JCM 3131</strain>
    </source>
</reference>
<feature type="chain" id="PRO_5037576347" description="ATP-binding protein" evidence="1">
    <location>
        <begin position="29"/>
        <end position="151"/>
    </location>
</feature>
<feature type="signal peptide" evidence="1">
    <location>
        <begin position="1"/>
        <end position="28"/>
    </location>
</feature>
<evidence type="ECO:0008006" key="4">
    <source>
        <dbReference type="Google" id="ProtNLM"/>
    </source>
</evidence>
<proteinExistence type="predicted"/>
<dbReference type="Proteomes" id="UP000620156">
    <property type="component" value="Unassembled WGS sequence"/>
</dbReference>
<dbReference type="EMBL" id="BMQK01000001">
    <property type="protein sequence ID" value="GGQ40340.1"/>
    <property type="molecule type" value="Genomic_DNA"/>
</dbReference>
<dbReference type="AlphaFoldDB" id="A0A918B767"/>
<gene>
    <name evidence="2" type="ORF">GCM10010145_05340</name>
</gene>
<reference evidence="2" key="2">
    <citation type="submission" date="2020-09" db="EMBL/GenBank/DDBJ databases">
        <authorList>
            <person name="Sun Q."/>
            <person name="Ohkuma M."/>
        </authorList>
    </citation>
    <scope>NUCLEOTIDE SEQUENCE</scope>
    <source>
        <strain evidence="2">JCM 3131</strain>
    </source>
</reference>
<dbReference type="RefSeq" id="WP_189214929.1">
    <property type="nucleotide sequence ID" value="NZ_BMQK01000001.1"/>
</dbReference>
<keyword evidence="1" id="KW-0732">Signal</keyword>
<organism evidence="2 3">
    <name type="scientific">Streptomyces ruber</name>
    <dbReference type="NCBI Taxonomy" id="83378"/>
    <lineage>
        <taxon>Bacteria</taxon>
        <taxon>Bacillati</taxon>
        <taxon>Actinomycetota</taxon>
        <taxon>Actinomycetes</taxon>
        <taxon>Kitasatosporales</taxon>
        <taxon>Streptomycetaceae</taxon>
        <taxon>Streptomyces</taxon>
    </lineage>
</organism>
<evidence type="ECO:0000256" key="1">
    <source>
        <dbReference type="SAM" id="SignalP"/>
    </source>
</evidence>
<protein>
    <recommendedName>
        <fullName evidence="4">ATP-binding protein</fullName>
    </recommendedName>
</protein>
<evidence type="ECO:0000313" key="2">
    <source>
        <dbReference type="EMBL" id="GGQ40340.1"/>
    </source>
</evidence>
<name>A0A918B767_9ACTN</name>
<keyword evidence="3" id="KW-1185">Reference proteome</keyword>
<accession>A0A918B767</accession>
<evidence type="ECO:0000313" key="3">
    <source>
        <dbReference type="Proteomes" id="UP000620156"/>
    </source>
</evidence>
<comment type="caution">
    <text evidence="2">The sequence shown here is derived from an EMBL/GenBank/DDBJ whole genome shotgun (WGS) entry which is preliminary data.</text>
</comment>
<sequence length="151" mass="14644">MKQSAAKTLGVTAVGAAIAATGAGVGHAAMPALPDTSRTLGAVTQALPLEETTRTLPTDGVSEGLPAAAKNVTQALPGATDNVSKALPSVTGEAFATGKQVLGQGVRAARPAVADMLRQGPTGPVAHLLGGLPVEGLPMNGLGINGLPLGG</sequence>